<sequence length="62" mass="6796">MLQFMPVTSVIRKVLEGSGECSIVNWRFLGLAMSEWVLLWALALGAFGVLVNGWLGRVKSTG</sequence>
<evidence type="ECO:0000256" key="3">
    <source>
        <dbReference type="ARBA" id="ARBA00022989"/>
    </source>
</evidence>
<comment type="subcellular location">
    <subcellularLocation>
        <location evidence="1">Membrane</location>
        <topology evidence="1">Multi-pass membrane protein</topology>
    </subcellularLocation>
</comment>
<evidence type="ECO:0000256" key="1">
    <source>
        <dbReference type="ARBA" id="ARBA00004141"/>
    </source>
</evidence>
<dbReference type="GO" id="GO:0016020">
    <property type="term" value="C:membrane"/>
    <property type="evidence" value="ECO:0007669"/>
    <property type="project" value="UniProtKB-SubCell"/>
</dbReference>
<dbReference type="InterPro" id="IPR003752">
    <property type="entry name" value="DiS_bond_form_DsbB/BdbC"/>
</dbReference>
<keyword evidence="4 5" id="KW-0472">Membrane</keyword>
<evidence type="ECO:0000256" key="5">
    <source>
        <dbReference type="SAM" id="Phobius"/>
    </source>
</evidence>
<feature type="transmembrane region" description="Helical" evidence="5">
    <location>
        <begin position="36"/>
        <end position="55"/>
    </location>
</feature>
<gene>
    <name evidence="6" type="ORF">B2A_14657</name>
</gene>
<dbReference type="AlphaFoldDB" id="T0YB92"/>
<dbReference type="SUPFAM" id="SSF158442">
    <property type="entry name" value="DsbB-like"/>
    <property type="match status" value="1"/>
</dbReference>
<dbReference type="Gene3D" id="1.20.1550.10">
    <property type="entry name" value="DsbB-like"/>
    <property type="match status" value="1"/>
</dbReference>
<evidence type="ECO:0000256" key="4">
    <source>
        <dbReference type="ARBA" id="ARBA00023136"/>
    </source>
</evidence>
<proteinExistence type="predicted"/>
<dbReference type="InterPro" id="IPR023380">
    <property type="entry name" value="DsbB-like_sf"/>
</dbReference>
<comment type="caution">
    <text evidence="6">The sequence shown here is derived from an EMBL/GenBank/DDBJ whole genome shotgun (WGS) entry which is preliminary data.</text>
</comment>
<reference evidence="6" key="2">
    <citation type="journal article" date="2014" name="ISME J.">
        <title>Microbial stratification in low pH oxic and suboxic macroscopic growths along an acid mine drainage.</title>
        <authorList>
            <person name="Mendez-Garcia C."/>
            <person name="Mesa V."/>
            <person name="Sprenger R.R."/>
            <person name="Richter M."/>
            <person name="Diez M.S."/>
            <person name="Solano J."/>
            <person name="Bargiela R."/>
            <person name="Golyshina O.V."/>
            <person name="Manteca A."/>
            <person name="Ramos J.L."/>
            <person name="Gallego J.R."/>
            <person name="Llorente I."/>
            <person name="Martins Dos Santos V.A."/>
            <person name="Jensen O.N."/>
            <person name="Pelaez A.I."/>
            <person name="Sanchez J."/>
            <person name="Ferrer M."/>
        </authorList>
    </citation>
    <scope>NUCLEOTIDE SEQUENCE</scope>
</reference>
<protein>
    <submittedName>
        <fullName evidence="6">Disulfide bond formation protein B</fullName>
    </submittedName>
</protein>
<dbReference type="GO" id="GO:0006457">
    <property type="term" value="P:protein folding"/>
    <property type="evidence" value="ECO:0007669"/>
    <property type="project" value="InterPro"/>
</dbReference>
<accession>T0YB92</accession>
<evidence type="ECO:0000313" key="6">
    <source>
        <dbReference type="EMBL" id="EQD29067.1"/>
    </source>
</evidence>
<evidence type="ECO:0000256" key="2">
    <source>
        <dbReference type="ARBA" id="ARBA00022692"/>
    </source>
</evidence>
<dbReference type="GO" id="GO:0015035">
    <property type="term" value="F:protein-disulfide reductase activity"/>
    <property type="evidence" value="ECO:0007669"/>
    <property type="project" value="InterPro"/>
</dbReference>
<organism evidence="6">
    <name type="scientific">mine drainage metagenome</name>
    <dbReference type="NCBI Taxonomy" id="410659"/>
    <lineage>
        <taxon>unclassified sequences</taxon>
        <taxon>metagenomes</taxon>
        <taxon>ecological metagenomes</taxon>
    </lineage>
</organism>
<reference evidence="6" key="1">
    <citation type="submission" date="2013-08" db="EMBL/GenBank/DDBJ databases">
        <authorList>
            <person name="Mendez C."/>
            <person name="Richter M."/>
            <person name="Ferrer M."/>
            <person name="Sanchez J."/>
        </authorList>
    </citation>
    <scope>NUCLEOTIDE SEQUENCE</scope>
</reference>
<dbReference type="EMBL" id="AUZZ01010650">
    <property type="protein sequence ID" value="EQD29067.1"/>
    <property type="molecule type" value="Genomic_DNA"/>
</dbReference>
<dbReference type="Pfam" id="PF02600">
    <property type="entry name" value="DsbB"/>
    <property type="match status" value="1"/>
</dbReference>
<keyword evidence="3 5" id="KW-1133">Transmembrane helix</keyword>
<keyword evidence="2 5" id="KW-0812">Transmembrane</keyword>
<name>T0YB92_9ZZZZ</name>